<dbReference type="SUPFAM" id="SSF75304">
    <property type="entry name" value="Amidase signature (AS) enzymes"/>
    <property type="match status" value="1"/>
</dbReference>
<gene>
    <name evidence="5" type="ORF">EURHEDRAFT_509489</name>
</gene>
<dbReference type="AlphaFoldDB" id="A0A017S1M6"/>
<proteinExistence type="inferred from homology"/>
<protein>
    <submittedName>
        <fullName evidence="5">Amidase</fullName>
    </submittedName>
</protein>
<reference evidence="6" key="1">
    <citation type="journal article" date="2014" name="Nat. Commun.">
        <title>Genomic adaptations of the halophilic Dead Sea filamentous fungus Eurotium rubrum.</title>
        <authorList>
            <person name="Kis-Papo T."/>
            <person name="Weig A.R."/>
            <person name="Riley R."/>
            <person name="Persoh D."/>
            <person name="Salamov A."/>
            <person name="Sun H."/>
            <person name="Lipzen A."/>
            <person name="Wasser S.P."/>
            <person name="Rambold G."/>
            <person name="Grigoriev I.V."/>
            <person name="Nevo E."/>
        </authorList>
    </citation>
    <scope>NUCLEOTIDE SEQUENCE [LARGE SCALE GENOMIC DNA]</scope>
    <source>
        <strain evidence="6">CBS 135680</strain>
    </source>
</reference>
<keyword evidence="6" id="KW-1185">Reference proteome</keyword>
<dbReference type="STRING" id="1388766.A0A017S1M6"/>
<organism evidence="5 6">
    <name type="scientific">Aspergillus ruber (strain CBS 135680)</name>
    <dbReference type="NCBI Taxonomy" id="1388766"/>
    <lineage>
        <taxon>Eukaryota</taxon>
        <taxon>Fungi</taxon>
        <taxon>Dikarya</taxon>
        <taxon>Ascomycota</taxon>
        <taxon>Pezizomycotina</taxon>
        <taxon>Eurotiomycetes</taxon>
        <taxon>Eurotiomycetidae</taxon>
        <taxon>Eurotiales</taxon>
        <taxon>Aspergillaceae</taxon>
        <taxon>Aspergillus</taxon>
        <taxon>Aspergillus subgen. Aspergillus</taxon>
    </lineage>
</organism>
<dbReference type="Gene3D" id="3.90.1300.10">
    <property type="entry name" value="Amidase signature (AS) domain"/>
    <property type="match status" value="1"/>
</dbReference>
<sequence>MTWKEVSKAAQAELLQSIPVKWQLDADAYKDLTDVSRVPRECGLLTKKQLQITELNVTELADGIASRRLKAVEVVEAFAGRAAIAHQLVNCLTEWFLEEALGQAKALDGILDAGGQPVGTLHGIPVALKDTYSLKNHPTTWGCTINKGNVQDGDSVVVSALRTAGAVFFCRTTMPQTGMALETVSNLWGRTMNPFNRSLGAGGSSGGDAALVAMKGSPVAPSSDIGGSIRAPAAFNGLYGIRPTAQRIPKGGWESTKSGQVSIRDSAGPVCHSIDDIRLFTQVINAHPNYRYDVSAVPVPWRQVSLAARLAVGIMKWDGVVMPHPPILRALEHTKRTLGRAGIEVIEFKPPFDCWDVAKTTYDIYFQTAAHETIEKIQAAGEPLIPAFANLLEVYNARHLSASDVCQLNLTMRERKTQWADSWEQTRRITSTGRPMDALICPVAPSVGIPHDYNIYWGYTSLFNFLDYPSTSAVTSTVLPVANFKITPLSDPKDTTYQAIQSNPYDKANHELYDPQLFSNQPTSIQIVGRPFDDEELIEISSLVDKELKLVSGQRHSGGNL</sequence>
<accession>A0A017S1M6</accession>
<evidence type="ECO:0000313" key="6">
    <source>
        <dbReference type="Proteomes" id="UP000019804"/>
    </source>
</evidence>
<name>A0A017S1M6_ASPRC</name>
<dbReference type="Proteomes" id="UP000019804">
    <property type="component" value="Unassembled WGS sequence"/>
</dbReference>
<dbReference type="GO" id="GO:0016787">
    <property type="term" value="F:hydrolase activity"/>
    <property type="evidence" value="ECO:0007669"/>
    <property type="project" value="UniProtKB-KW"/>
</dbReference>
<evidence type="ECO:0000259" key="4">
    <source>
        <dbReference type="Pfam" id="PF01425"/>
    </source>
</evidence>
<dbReference type="PANTHER" id="PTHR46072">
    <property type="entry name" value="AMIDASE-RELATED-RELATED"/>
    <property type="match status" value="1"/>
</dbReference>
<dbReference type="GeneID" id="63701040"/>
<dbReference type="EMBL" id="KK088450">
    <property type="protein sequence ID" value="EYE90958.1"/>
    <property type="molecule type" value="Genomic_DNA"/>
</dbReference>
<feature type="active site" description="Charge relay system" evidence="3">
    <location>
        <position position="204"/>
    </location>
</feature>
<evidence type="ECO:0000256" key="2">
    <source>
        <dbReference type="ARBA" id="ARBA00022801"/>
    </source>
</evidence>
<dbReference type="RefSeq" id="XP_040634648.1">
    <property type="nucleotide sequence ID" value="XM_040785916.1"/>
</dbReference>
<dbReference type="PIRSF" id="PIRSF001221">
    <property type="entry name" value="Amidase_fungi"/>
    <property type="match status" value="1"/>
</dbReference>
<feature type="active site" description="Acyl-ester intermediate" evidence="3">
    <location>
        <position position="228"/>
    </location>
</feature>
<dbReference type="InterPro" id="IPR023631">
    <property type="entry name" value="Amidase_dom"/>
</dbReference>
<dbReference type="OrthoDB" id="6428749at2759"/>
<evidence type="ECO:0000256" key="3">
    <source>
        <dbReference type="PIRSR" id="PIRSR001221-1"/>
    </source>
</evidence>
<feature type="active site" description="Charge relay system" evidence="3">
    <location>
        <position position="129"/>
    </location>
</feature>
<comment type="similarity">
    <text evidence="1">Belongs to the amidase family.</text>
</comment>
<evidence type="ECO:0000313" key="5">
    <source>
        <dbReference type="EMBL" id="EYE90958.1"/>
    </source>
</evidence>
<keyword evidence="2" id="KW-0378">Hydrolase</keyword>
<dbReference type="HOGENOM" id="CLU_009600_9_2_1"/>
<dbReference type="Pfam" id="PF01425">
    <property type="entry name" value="Amidase"/>
    <property type="match status" value="1"/>
</dbReference>
<dbReference type="InterPro" id="IPR036928">
    <property type="entry name" value="AS_sf"/>
</dbReference>
<evidence type="ECO:0000256" key="1">
    <source>
        <dbReference type="ARBA" id="ARBA00009199"/>
    </source>
</evidence>
<feature type="domain" description="Amidase" evidence="4">
    <location>
        <begin position="73"/>
        <end position="537"/>
    </location>
</feature>